<dbReference type="SUPFAM" id="SSF52266">
    <property type="entry name" value="SGNH hydrolase"/>
    <property type="match status" value="1"/>
</dbReference>
<feature type="domain" description="SGNH hydrolase-type esterase" evidence="2">
    <location>
        <begin position="5"/>
        <end position="180"/>
    </location>
</feature>
<dbReference type="Gene3D" id="3.40.50.1110">
    <property type="entry name" value="SGNH hydrolase"/>
    <property type="match status" value="1"/>
</dbReference>
<dbReference type="RefSeq" id="WP_369780004.1">
    <property type="nucleotide sequence ID" value="NZ_CP165727.1"/>
</dbReference>
<sequence length="253" mass="26176">MPFVLLGDSSAVTVGVLERQDTIGAQLAGMLSSRLECAVELDVLARAGATTAALGRQVRAVSGRTAPGVAFILIGGNDVMLPAPVSRSAVRLGRYVRELRSAGWEVVVGSCADIGAAPALRRGVAAVASVRSRRLARLQSAAVLAAGGRVVALETDAFRRRPAHLYCPDGFHPSPEGYRVYLRLAGSAVAGAGEAWLRRSLVARRAGMPAAGAQKGAPREAAVPATAPAPAQIRLPRTLRGAPRPSGAEREPV</sequence>
<dbReference type="InterPro" id="IPR036514">
    <property type="entry name" value="SGNH_hydro_sf"/>
</dbReference>
<dbReference type="AlphaFoldDB" id="A0AB39YGB5"/>
<dbReference type="InterPro" id="IPR013830">
    <property type="entry name" value="SGNH_hydro"/>
</dbReference>
<proteinExistence type="predicted"/>
<organism evidence="3">
    <name type="scientific">Streptomyces sp. R33</name>
    <dbReference type="NCBI Taxonomy" id="3238629"/>
    <lineage>
        <taxon>Bacteria</taxon>
        <taxon>Bacillati</taxon>
        <taxon>Actinomycetota</taxon>
        <taxon>Actinomycetes</taxon>
        <taxon>Kitasatosporales</taxon>
        <taxon>Streptomycetaceae</taxon>
        <taxon>Streptomyces</taxon>
    </lineage>
</organism>
<feature type="compositionally biased region" description="Low complexity" evidence="1">
    <location>
        <begin position="219"/>
        <end position="231"/>
    </location>
</feature>
<keyword evidence="3" id="KW-0378">Hydrolase</keyword>
<evidence type="ECO:0000256" key="1">
    <source>
        <dbReference type="SAM" id="MobiDB-lite"/>
    </source>
</evidence>
<name>A0AB39YGB5_9ACTN</name>
<protein>
    <submittedName>
        <fullName evidence="3">SGNH/GDSL hydrolase family protein</fullName>
    </submittedName>
</protein>
<dbReference type="GO" id="GO:0016787">
    <property type="term" value="F:hydrolase activity"/>
    <property type="evidence" value="ECO:0007669"/>
    <property type="project" value="UniProtKB-KW"/>
</dbReference>
<dbReference type="CDD" id="cd01836">
    <property type="entry name" value="FeeA_FeeB_like"/>
    <property type="match status" value="1"/>
</dbReference>
<dbReference type="Pfam" id="PF13472">
    <property type="entry name" value="Lipase_GDSL_2"/>
    <property type="match status" value="1"/>
</dbReference>
<gene>
    <name evidence="3" type="ORF">AB5J51_39195</name>
</gene>
<evidence type="ECO:0000259" key="2">
    <source>
        <dbReference type="Pfam" id="PF13472"/>
    </source>
</evidence>
<reference evidence="3" key="1">
    <citation type="submission" date="2024-08" db="EMBL/GenBank/DDBJ databases">
        <authorList>
            <person name="Yu S.T."/>
        </authorList>
    </citation>
    <scope>NUCLEOTIDE SEQUENCE</scope>
    <source>
        <strain evidence="3">R33</strain>
    </source>
</reference>
<dbReference type="EMBL" id="CP165727">
    <property type="protein sequence ID" value="XDV68499.1"/>
    <property type="molecule type" value="Genomic_DNA"/>
</dbReference>
<feature type="region of interest" description="Disordered" evidence="1">
    <location>
        <begin position="211"/>
        <end position="253"/>
    </location>
</feature>
<accession>A0AB39YGB5</accession>
<evidence type="ECO:0000313" key="3">
    <source>
        <dbReference type="EMBL" id="XDV68499.1"/>
    </source>
</evidence>